<evidence type="ECO:0000259" key="6">
    <source>
        <dbReference type="PROSITE" id="PS50811"/>
    </source>
</evidence>
<dbReference type="GO" id="GO:0005634">
    <property type="term" value="C:nucleus"/>
    <property type="evidence" value="ECO:0007669"/>
    <property type="project" value="UniProtKB-SubCell"/>
</dbReference>
<comment type="subcellular location">
    <subcellularLocation>
        <location evidence="1">Nucleus</location>
    </subcellularLocation>
</comment>
<dbReference type="AlphaFoldDB" id="A0A2P5C6Y2"/>
<dbReference type="PROSITE" id="PS50811">
    <property type="entry name" value="WRKY"/>
    <property type="match status" value="1"/>
</dbReference>
<dbReference type="Pfam" id="PF03106">
    <property type="entry name" value="WRKY"/>
    <property type="match status" value="1"/>
</dbReference>
<dbReference type="STRING" id="3476.A0A2P5C6Y2"/>
<dbReference type="PANTHER" id="PTHR31282">
    <property type="entry name" value="WRKY TRANSCRIPTION FACTOR 21-RELATED"/>
    <property type="match status" value="1"/>
</dbReference>
<evidence type="ECO:0000256" key="3">
    <source>
        <dbReference type="ARBA" id="ARBA00023125"/>
    </source>
</evidence>
<feature type="domain" description="WRKY" evidence="6">
    <location>
        <begin position="230"/>
        <end position="296"/>
    </location>
</feature>
<dbReference type="Proteomes" id="UP000237105">
    <property type="component" value="Unassembled WGS sequence"/>
</dbReference>
<protein>
    <submittedName>
        <fullName evidence="7">WRKY domain containing protein</fullName>
    </submittedName>
</protein>
<dbReference type="FunFam" id="2.20.25.80:FF:000004">
    <property type="entry name" value="WRKY transcription factor 65"/>
    <property type="match status" value="1"/>
</dbReference>
<dbReference type="OrthoDB" id="777189at2759"/>
<dbReference type="GO" id="GO:0003700">
    <property type="term" value="F:DNA-binding transcription factor activity"/>
    <property type="evidence" value="ECO:0007669"/>
    <property type="project" value="InterPro"/>
</dbReference>
<keyword evidence="3" id="KW-0238">DNA-binding</keyword>
<proteinExistence type="predicted"/>
<keyword evidence="4" id="KW-0804">Transcription</keyword>
<keyword evidence="2" id="KW-0805">Transcription regulation</keyword>
<evidence type="ECO:0000256" key="5">
    <source>
        <dbReference type="ARBA" id="ARBA00023242"/>
    </source>
</evidence>
<accession>A0A2P5C6Y2</accession>
<evidence type="ECO:0000313" key="7">
    <source>
        <dbReference type="EMBL" id="PON56830.1"/>
    </source>
</evidence>
<dbReference type="Pfam" id="PF10533">
    <property type="entry name" value="Plant_zn_clust"/>
    <property type="match status" value="1"/>
</dbReference>
<dbReference type="EMBL" id="JXTB01000167">
    <property type="protein sequence ID" value="PON56830.1"/>
    <property type="molecule type" value="Genomic_DNA"/>
</dbReference>
<name>A0A2P5C6Y2_PARAD</name>
<comment type="caution">
    <text evidence="7">The sequence shown here is derived from an EMBL/GenBank/DDBJ whole genome shotgun (WGS) entry which is preliminary data.</text>
</comment>
<evidence type="ECO:0000256" key="4">
    <source>
        <dbReference type="ARBA" id="ARBA00023163"/>
    </source>
</evidence>
<gene>
    <name evidence="7" type="primary">PanWRKY7</name>
    <name evidence="7" type="ORF">PanWU01x14_178730</name>
</gene>
<keyword evidence="8" id="KW-1185">Reference proteome</keyword>
<dbReference type="InterPro" id="IPR003657">
    <property type="entry name" value="WRKY_dom"/>
</dbReference>
<dbReference type="SUPFAM" id="SSF118290">
    <property type="entry name" value="WRKY DNA-binding domain"/>
    <property type="match status" value="1"/>
</dbReference>
<dbReference type="GO" id="GO:0005516">
    <property type="term" value="F:calmodulin binding"/>
    <property type="evidence" value="ECO:0007669"/>
    <property type="project" value="UniProtKB-ARBA"/>
</dbReference>
<keyword evidence="5" id="KW-0539">Nucleus</keyword>
<dbReference type="GO" id="GO:0043565">
    <property type="term" value="F:sequence-specific DNA binding"/>
    <property type="evidence" value="ECO:0007669"/>
    <property type="project" value="InterPro"/>
</dbReference>
<dbReference type="InterPro" id="IPR036576">
    <property type="entry name" value="WRKY_dom_sf"/>
</dbReference>
<dbReference type="Gene3D" id="2.20.25.80">
    <property type="entry name" value="WRKY domain"/>
    <property type="match status" value="1"/>
</dbReference>
<reference evidence="8" key="1">
    <citation type="submission" date="2016-06" db="EMBL/GenBank/DDBJ databases">
        <title>Parallel loss of symbiosis genes in relatives of nitrogen-fixing non-legume Parasponia.</title>
        <authorList>
            <person name="Van Velzen R."/>
            <person name="Holmer R."/>
            <person name="Bu F."/>
            <person name="Rutten L."/>
            <person name="Van Zeijl A."/>
            <person name="Liu W."/>
            <person name="Santuari L."/>
            <person name="Cao Q."/>
            <person name="Sharma T."/>
            <person name="Shen D."/>
            <person name="Roswanjaya Y."/>
            <person name="Wardhani T."/>
            <person name="Kalhor M.S."/>
            <person name="Jansen J."/>
            <person name="Van den Hoogen J."/>
            <person name="Gungor B."/>
            <person name="Hartog M."/>
            <person name="Hontelez J."/>
            <person name="Verver J."/>
            <person name="Yang W.-C."/>
            <person name="Schijlen E."/>
            <person name="Repin R."/>
            <person name="Schilthuizen M."/>
            <person name="Schranz E."/>
            <person name="Heidstra R."/>
            <person name="Miyata K."/>
            <person name="Fedorova E."/>
            <person name="Kohlen W."/>
            <person name="Bisseling T."/>
            <person name="Smit S."/>
            <person name="Geurts R."/>
        </authorList>
    </citation>
    <scope>NUCLEOTIDE SEQUENCE [LARGE SCALE GENOMIC DNA]</scope>
    <source>
        <strain evidence="8">cv. WU1-14</strain>
    </source>
</reference>
<dbReference type="InterPro" id="IPR044810">
    <property type="entry name" value="WRKY_plant"/>
</dbReference>
<sequence>MAVDLLGFSKIEDHAAVQEAASAGLKSMEHLIRDLSGTHSSGAGSGSETLTLGHLDFREATDFTVARFKQVISILNRTGHARFRRGPSSNALAESRPDDQNPVLDEVIRVKYSSKASFSTESRSEFSASQNSKDCLTLSPPMSSNTSTSLVSSVTGDGSVSNGKIGTLLFPPPVPAVSAGKPPLASRKRYNDSVFSGDVTGKTSSASCHCHKRRKNRFKKSIRVPAISSKIADIPQDEYSWRKYGQKPIKGSPFPRGYYKCSSVKGCPARKHVERARDDPTMLIVTYEWEHRHSTMPVTENVRDGVVRGLGFQPTR</sequence>
<organism evidence="7 8">
    <name type="scientific">Parasponia andersonii</name>
    <name type="common">Sponia andersonii</name>
    <dbReference type="NCBI Taxonomy" id="3476"/>
    <lineage>
        <taxon>Eukaryota</taxon>
        <taxon>Viridiplantae</taxon>
        <taxon>Streptophyta</taxon>
        <taxon>Embryophyta</taxon>
        <taxon>Tracheophyta</taxon>
        <taxon>Spermatophyta</taxon>
        <taxon>Magnoliopsida</taxon>
        <taxon>eudicotyledons</taxon>
        <taxon>Gunneridae</taxon>
        <taxon>Pentapetalae</taxon>
        <taxon>rosids</taxon>
        <taxon>fabids</taxon>
        <taxon>Rosales</taxon>
        <taxon>Cannabaceae</taxon>
        <taxon>Parasponia</taxon>
    </lineage>
</organism>
<dbReference type="InterPro" id="IPR018872">
    <property type="entry name" value="Zn-cluster-dom"/>
</dbReference>
<evidence type="ECO:0000256" key="2">
    <source>
        <dbReference type="ARBA" id="ARBA00023015"/>
    </source>
</evidence>
<evidence type="ECO:0000256" key="1">
    <source>
        <dbReference type="ARBA" id="ARBA00004123"/>
    </source>
</evidence>
<dbReference type="SMART" id="SM00774">
    <property type="entry name" value="WRKY"/>
    <property type="match status" value="1"/>
</dbReference>
<evidence type="ECO:0000313" key="8">
    <source>
        <dbReference type="Proteomes" id="UP000237105"/>
    </source>
</evidence>